<dbReference type="RefSeq" id="WP_343878997.1">
    <property type="nucleotide sequence ID" value="NZ_BAAAIJ010000032.1"/>
</dbReference>
<protein>
    <submittedName>
        <fullName evidence="3">PH domain-containing protein</fullName>
    </submittedName>
</protein>
<feature type="transmembrane region" description="Helical" evidence="1">
    <location>
        <begin position="21"/>
        <end position="43"/>
    </location>
</feature>
<keyword evidence="4" id="KW-1185">Reference proteome</keyword>
<keyword evidence="1" id="KW-0472">Membrane</keyword>
<organism evidence="3 4">
    <name type="scientific">Arthrobacter flavus</name>
    <dbReference type="NCBI Taxonomy" id="95172"/>
    <lineage>
        <taxon>Bacteria</taxon>
        <taxon>Bacillati</taxon>
        <taxon>Actinomycetota</taxon>
        <taxon>Actinomycetes</taxon>
        <taxon>Micrococcales</taxon>
        <taxon>Micrococcaceae</taxon>
        <taxon>Arthrobacter</taxon>
    </lineage>
</organism>
<feature type="domain" description="YdbS-like PH" evidence="2">
    <location>
        <begin position="82"/>
        <end position="151"/>
    </location>
</feature>
<reference evidence="4" key="1">
    <citation type="journal article" date="2019" name="Int. J. Syst. Evol. Microbiol.">
        <title>The Global Catalogue of Microorganisms (GCM) 10K type strain sequencing project: providing services to taxonomists for standard genome sequencing and annotation.</title>
        <authorList>
            <consortium name="The Broad Institute Genomics Platform"/>
            <consortium name="The Broad Institute Genome Sequencing Center for Infectious Disease"/>
            <person name="Wu L."/>
            <person name="Ma J."/>
        </authorList>
    </citation>
    <scope>NUCLEOTIDE SEQUENCE [LARGE SCALE GENOMIC DNA]</scope>
    <source>
        <strain evidence="4">JCM 11496</strain>
    </source>
</reference>
<keyword evidence="1" id="KW-1133">Transmembrane helix</keyword>
<evidence type="ECO:0000313" key="3">
    <source>
        <dbReference type="EMBL" id="MFD1847093.1"/>
    </source>
</evidence>
<gene>
    <name evidence="3" type="ORF">ACFSFX_10845</name>
</gene>
<name>A0ABW4Q8Q2_9MICC</name>
<proteinExistence type="predicted"/>
<dbReference type="Pfam" id="PF03703">
    <property type="entry name" value="bPH_2"/>
    <property type="match status" value="1"/>
</dbReference>
<dbReference type="Proteomes" id="UP001597307">
    <property type="component" value="Unassembled WGS sequence"/>
</dbReference>
<dbReference type="EMBL" id="JBHUGA010000040">
    <property type="protein sequence ID" value="MFD1847093.1"/>
    <property type="molecule type" value="Genomic_DNA"/>
</dbReference>
<comment type="caution">
    <text evidence="3">The sequence shown here is derived from an EMBL/GenBank/DDBJ whole genome shotgun (WGS) entry which is preliminary data.</text>
</comment>
<sequence>MRLKLAPGEHVIVRTRPHPRPLLMPFIGSLVVLAGSGFALGLLSRGSLPPGVIEWVPLGVILVLAAAVLILLRIFVRPLMRWWSTRYILTSRRLIRRRGLSTRSEQEIALASIYQLDTSQTLLQRSTGSGNLTVDLGRDRTVVHPDLPQVHTFKQFMVEAIGDLPLTVMFDGVDMEADPVHDLEGY</sequence>
<dbReference type="InterPro" id="IPR005182">
    <property type="entry name" value="YdbS-like_PH"/>
</dbReference>
<evidence type="ECO:0000313" key="4">
    <source>
        <dbReference type="Proteomes" id="UP001597307"/>
    </source>
</evidence>
<evidence type="ECO:0000259" key="2">
    <source>
        <dbReference type="Pfam" id="PF03703"/>
    </source>
</evidence>
<evidence type="ECO:0000256" key="1">
    <source>
        <dbReference type="SAM" id="Phobius"/>
    </source>
</evidence>
<accession>A0ABW4Q8Q2</accession>
<feature type="transmembrane region" description="Helical" evidence="1">
    <location>
        <begin position="55"/>
        <end position="76"/>
    </location>
</feature>
<keyword evidence="1" id="KW-0812">Transmembrane</keyword>